<dbReference type="InterPro" id="IPR039794">
    <property type="entry name" value="Gtb1-like"/>
</dbReference>
<comment type="caution">
    <text evidence="11">The sequence shown here is derived from an EMBL/GenBank/DDBJ whole genome shotgun (WGS) entry which is preliminary data.</text>
</comment>
<dbReference type="InterPro" id="IPR018247">
    <property type="entry name" value="EF_Hand_1_Ca_BS"/>
</dbReference>
<feature type="domain" description="EF-hand" evidence="9">
    <location>
        <begin position="156"/>
        <end position="191"/>
    </location>
</feature>
<evidence type="ECO:0000256" key="7">
    <source>
        <dbReference type="SAM" id="MobiDB-lite"/>
    </source>
</evidence>
<feature type="chain" id="PRO_5041230986" description="Glucosidase 2 subunit beta" evidence="8">
    <location>
        <begin position="21"/>
        <end position="460"/>
    </location>
</feature>
<dbReference type="InterPro" id="IPR002048">
    <property type="entry name" value="EF_hand_dom"/>
</dbReference>
<dbReference type="SUPFAM" id="SSF50911">
    <property type="entry name" value="Mannose 6-phosphate receptor domain"/>
    <property type="match status" value="1"/>
</dbReference>
<feature type="coiled-coil region" evidence="6">
    <location>
        <begin position="287"/>
        <end position="314"/>
    </location>
</feature>
<dbReference type="Pfam" id="PF13202">
    <property type="entry name" value="EF-hand_5"/>
    <property type="match status" value="1"/>
</dbReference>
<dbReference type="PROSITE" id="PS51914">
    <property type="entry name" value="MRH"/>
    <property type="match status" value="1"/>
</dbReference>
<keyword evidence="12" id="KW-1185">Reference proteome</keyword>
<evidence type="ECO:0000259" key="9">
    <source>
        <dbReference type="PROSITE" id="PS50222"/>
    </source>
</evidence>
<evidence type="ECO:0000256" key="8">
    <source>
        <dbReference type="SAM" id="SignalP"/>
    </source>
</evidence>
<feature type="compositionally biased region" description="Basic and acidic residues" evidence="7">
    <location>
        <begin position="123"/>
        <end position="145"/>
    </location>
</feature>
<reference evidence="11" key="1">
    <citation type="submission" date="2023-03" db="EMBL/GenBank/DDBJ databases">
        <authorList>
            <person name="Steffen K."/>
            <person name="Cardenas P."/>
        </authorList>
    </citation>
    <scope>NUCLEOTIDE SEQUENCE</scope>
</reference>
<dbReference type="Gene3D" id="1.10.238.10">
    <property type="entry name" value="EF-hand"/>
    <property type="match status" value="1"/>
</dbReference>
<evidence type="ECO:0000256" key="1">
    <source>
        <dbReference type="ARBA" id="ARBA00022387"/>
    </source>
</evidence>
<dbReference type="SUPFAM" id="SSF47473">
    <property type="entry name" value="EF-hand"/>
    <property type="match status" value="1"/>
</dbReference>
<sequence length="460" mass="51710">MAVVVCVAVLSLLAVSSVECGGREYEVRGLDPRHKPRYHPGKDFTCLDGSDTISFSMVNDDYCDCEDGSDEPGTAACPTGGFYCRNVGHRPETILSSRVNDERIRFVRLDELKTEQERLKEEVDRLRGDKEAAEEPERLAKEEHEKRRKPLGKRPAKEAEARAAFEQLDTDSDGYVTVAEIQQRMELDDDQDGEVSLEEALAYLDNEERVDETVFKDSVWSFVSDKITFEPAETEPPTALPIQTDAPPTDDTGEKDYEEDYDYDEEDADYKDEERGEEGMPPYPDDTQELIKAADSAREAFQKVERELGDINREVGDIEKFLDVDLGSAMEFAPLHQQCYEYTDREYTYRLCAFDKVVQKPKNGGRETSLGTWVSWNGPEGSRYSSMLFENGEGCWNGPKRSTKVTVGCGLEEAVLAASEPNRCEYAMEFVTPAVCPPPPTPGTPVSHPDTPKPDSHQEL</sequence>
<feature type="compositionally biased region" description="Basic and acidic residues" evidence="7">
    <location>
        <begin position="450"/>
        <end position="460"/>
    </location>
</feature>
<evidence type="ECO:0000313" key="11">
    <source>
        <dbReference type="EMBL" id="CAI8057324.1"/>
    </source>
</evidence>
<gene>
    <name evidence="11" type="ORF">GBAR_LOCUS31246</name>
</gene>
<dbReference type="PANTHER" id="PTHR12630:SF1">
    <property type="entry name" value="GLUCOSIDASE 2 SUBUNIT BETA"/>
    <property type="match status" value="1"/>
</dbReference>
<dbReference type="InterPro" id="IPR028146">
    <property type="entry name" value="PRKCSH_N"/>
</dbReference>
<evidence type="ECO:0000256" key="6">
    <source>
        <dbReference type="SAM" id="Coils"/>
    </source>
</evidence>
<dbReference type="PROSITE" id="PS00018">
    <property type="entry name" value="EF_HAND_1"/>
    <property type="match status" value="1"/>
</dbReference>
<keyword evidence="5" id="KW-1015">Disulfide bond</keyword>
<dbReference type="GO" id="GO:0017177">
    <property type="term" value="C:glucosidase II complex"/>
    <property type="evidence" value="ECO:0007669"/>
    <property type="project" value="TreeGrafter"/>
</dbReference>
<evidence type="ECO:0000256" key="2">
    <source>
        <dbReference type="ARBA" id="ARBA00022729"/>
    </source>
</evidence>
<accession>A0AA35XH70</accession>
<feature type="region of interest" description="Disordered" evidence="7">
    <location>
        <begin position="435"/>
        <end position="460"/>
    </location>
</feature>
<name>A0AA35XH70_GEOBA</name>
<dbReference type="InterPro" id="IPR009011">
    <property type="entry name" value="Man6P_isomerase_rcpt-bd_dom_sf"/>
</dbReference>
<protein>
    <recommendedName>
        <fullName evidence="1">Glucosidase 2 subunit beta</fullName>
    </recommendedName>
</protein>
<dbReference type="InterPro" id="IPR044865">
    <property type="entry name" value="MRH_dom"/>
</dbReference>
<evidence type="ECO:0000313" key="12">
    <source>
        <dbReference type="Proteomes" id="UP001174909"/>
    </source>
</evidence>
<evidence type="ECO:0000256" key="3">
    <source>
        <dbReference type="ARBA" id="ARBA00022824"/>
    </source>
</evidence>
<organism evidence="11 12">
    <name type="scientific">Geodia barretti</name>
    <name type="common">Barrett's horny sponge</name>
    <dbReference type="NCBI Taxonomy" id="519541"/>
    <lineage>
        <taxon>Eukaryota</taxon>
        <taxon>Metazoa</taxon>
        <taxon>Porifera</taxon>
        <taxon>Demospongiae</taxon>
        <taxon>Heteroscleromorpha</taxon>
        <taxon>Tetractinellida</taxon>
        <taxon>Astrophorina</taxon>
        <taxon>Geodiidae</taxon>
        <taxon>Geodia</taxon>
    </lineage>
</organism>
<dbReference type="PANTHER" id="PTHR12630">
    <property type="entry name" value="N-LINKED OLIGOSACCHARIDE PROCESSING"/>
    <property type="match status" value="1"/>
</dbReference>
<dbReference type="Gene3D" id="2.70.130.10">
    <property type="entry name" value="Mannose-6-phosphate receptor binding domain"/>
    <property type="match status" value="1"/>
</dbReference>
<dbReference type="Pfam" id="PF12999">
    <property type="entry name" value="PRKCSH-like"/>
    <property type="match status" value="1"/>
</dbReference>
<feature type="region of interest" description="Disordered" evidence="7">
    <location>
        <begin position="231"/>
        <end position="286"/>
    </location>
</feature>
<feature type="compositionally biased region" description="Acidic residues" evidence="7">
    <location>
        <begin position="251"/>
        <end position="271"/>
    </location>
</feature>
<dbReference type="EMBL" id="CASHTH010004437">
    <property type="protein sequence ID" value="CAI8057324.1"/>
    <property type="molecule type" value="Genomic_DNA"/>
</dbReference>
<dbReference type="InterPro" id="IPR036607">
    <property type="entry name" value="PRKCSH"/>
</dbReference>
<dbReference type="Proteomes" id="UP001174909">
    <property type="component" value="Unassembled WGS sequence"/>
</dbReference>
<keyword evidence="4" id="KW-0106">Calcium</keyword>
<dbReference type="InterPro" id="IPR011992">
    <property type="entry name" value="EF-hand-dom_pair"/>
</dbReference>
<keyword evidence="3" id="KW-0256">Endoplasmic reticulum</keyword>
<evidence type="ECO:0000256" key="4">
    <source>
        <dbReference type="ARBA" id="ARBA00022837"/>
    </source>
</evidence>
<evidence type="ECO:0000259" key="10">
    <source>
        <dbReference type="PROSITE" id="PS51914"/>
    </source>
</evidence>
<dbReference type="GO" id="GO:0006491">
    <property type="term" value="P:N-glycan processing"/>
    <property type="evidence" value="ECO:0007669"/>
    <property type="project" value="TreeGrafter"/>
</dbReference>
<evidence type="ECO:0000256" key="5">
    <source>
        <dbReference type="ARBA" id="ARBA00023157"/>
    </source>
</evidence>
<keyword evidence="6" id="KW-0175">Coiled coil</keyword>
<feature type="signal peptide" evidence="8">
    <location>
        <begin position="1"/>
        <end position="20"/>
    </location>
</feature>
<keyword evidence="2 8" id="KW-0732">Signal</keyword>
<dbReference type="GO" id="GO:0005509">
    <property type="term" value="F:calcium ion binding"/>
    <property type="evidence" value="ECO:0007669"/>
    <property type="project" value="InterPro"/>
</dbReference>
<feature type="region of interest" description="Disordered" evidence="7">
    <location>
        <begin position="123"/>
        <end position="160"/>
    </location>
</feature>
<dbReference type="Pfam" id="PF13015">
    <property type="entry name" value="PRKCSH_1"/>
    <property type="match status" value="1"/>
</dbReference>
<dbReference type="PROSITE" id="PS50222">
    <property type="entry name" value="EF_HAND_2"/>
    <property type="match status" value="1"/>
</dbReference>
<dbReference type="AlphaFoldDB" id="A0AA35XH70"/>
<proteinExistence type="predicted"/>
<feature type="domain" description="MRH" evidence="10">
    <location>
        <begin position="337"/>
        <end position="438"/>
    </location>
</feature>